<dbReference type="Pfam" id="PF07559">
    <property type="entry name" value="FlgE_D2"/>
    <property type="match status" value="1"/>
</dbReference>
<dbReference type="InterPro" id="IPR020013">
    <property type="entry name" value="Flagellar_FlgE/F/G"/>
</dbReference>
<organism evidence="10 11">
    <name type="scientific">Pseudoalteromonas aliena SW19</name>
    <dbReference type="NCBI Taxonomy" id="1314866"/>
    <lineage>
        <taxon>Bacteria</taxon>
        <taxon>Pseudomonadati</taxon>
        <taxon>Pseudomonadota</taxon>
        <taxon>Gammaproteobacteria</taxon>
        <taxon>Alteromonadales</taxon>
        <taxon>Pseudoalteromonadaceae</taxon>
        <taxon>Pseudoalteromonas</taxon>
    </lineage>
</organism>
<keyword evidence="11" id="KW-1185">Reference proteome</keyword>
<feature type="domain" description="Flagellar basal-body/hook protein C-terminal" evidence="7">
    <location>
        <begin position="415"/>
        <end position="455"/>
    </location>
</feature>
<evidence type="ECO:0000256" key="5">
    <source>
        <dbReference type="RuleBase" id="RU362116"/>
    </source>
</evidence>
<dbReference type="InterPro" id="IPR001444">
    <property type="entry name" value="Flag_bb_rod_N"/>
</dbReference>
<comment type="subcellular location">
    <subcellularLocation>
        <location evidence="1 5">Bacterial flagellum basal body</location>
    </subcellularLocation>
</comment>
<gene>
    <name evidence="10" type="primary">flgE</name>
    <name evidence="10" type="ORF">PALI_a1222</name>
</gene>
<dbReference type="PANTHER" id="PTHR30435">
    <property type="entry name" value="FLAGELLAR PROTEIN"/>
    <property type="match status" value="1"/>
</dbReference>
<evidence type="ECO:0000313" key="11">
    <source>
        <dbReference type="Proteomes" id="UP000648482"/>
    </source>
</evidence>
<comment type="similarity">
    <text evidence="2 5">Belongs to the flagella basal body rod proteins family.</text>
</comment>
<dbReference type="Pfam" id="PF22692">
    <property type="entry name" value="LlgE_F_G_D1"/>
    <property type="match status" value="1"/>
</dbReference>
<dbReference type="Proteomes" id="UP000648482">
    <property type="component" value="Unassembled WGS sequence"/>
</dbReference>
<dbReference type="EMBL" id="AQGU01000025">
    <property type="protein sequence ID" value="MBE0359900.1"/>
    <property type="molecule type" value="Genomic_DNA"/>
</dbReference>
<keyword evidence="10" id="KW-0282">Flagellum</keyword>
<evidence type="ECO:0000259" key="6">
    <source>
        <dbReference type="Pfam" id="PF00460"/>
    </source>
</evidence>
<keyword evidence="10" id="KW-0969">Cilium</keyword>
<dbReference type="Pfam" id="PF00460">
    <property type="entry name" value="Flg_bb_rod"/>
    <property type="match status" value="1"/>
</dbReference>
<dbReference type="PANTHER" id="PTHR30435:SF1">
    <property type="entry name" value="FLAGELLAR HOOK PROTEIN FLGE"/>
    <property type="match status" value="1"/>
</dbReference>
<dbReference type="Pfam" id="PF06429">
    <property type="entry name" value="Flg_bbr_C"/>
    <property type="match status" value="1"/>
</dbReference>
<evidence type="ECO:0000259" key="8">
    <source>
        <dbReference type="Pfam" id="PF07559"/>
    </source>
</evidence>
<dbReference type="SUPFAM" id="SSF117143">
    <property type="entry name" value="Flagellar hook protein flgE"/>
    <property type="match status" value="1"/>
</dbReference>
<feature type="domain" description="Flagellar hook protein FlgE/F/G-like D1" evidence="9">
    <location>
        <begin position="77"/>
        <end position="159"/>
    </location>
</feature>
<protein>
    <recommendedName>
        <fullName evidence="3 5">Flagellar hook protein FlgE</fullName>
    </recommendedName>
</protein>
<feature type="domain" description="Flagellar basal body rod protein N-terminal" evidence="6">
    <location>
        <begin position="5"/>
        <end position="34"/>
    </location>
</feature>
<evidence type="ECO:0000259" key="7">
    <source>
        <dbReference type="Pfam" id="PF06429"/>
    </source>
</evidence>
<dbReference type="InterPro" id="IPR010930">
    <property type="entry name" value="Flg_bb/hook_C_dom"/>
</dbReference>
<dbReference type="InterPro" id="IPR037058">
    <property type="entry name" value="Falgellar_hook_FlgE_sf"/>
</dbReference>
<keyword evidence="10" id="KW-0966">Cell projection</keyword>
<evidence type="ECO:0000256" key="1">
    <source>
        <dbReference type="ARBA" id="ARBA00004117"/>
    </source>
</evidence>
<evidence type="ECO:0000256" key="2">
    <source>
        <dbReference type="ARBA" id="ARBA00009677"/>
    </source>
</evidence>
<evidence type="ECO:0000256" key="4">
    <source>
        <dbReference type="ARBA" id="ARBA00023143"/>
    </source>
</evidence>
<evidence type="ECO:0000256" key="3">
    <source>
        <dbReference type="ARBA" id="ARBA00019015"/>
    </source>
</evidence>
<dbReference type="InterPro" id="IPR037925">
    <property type="entry name" value="FlgE/F/G-like"/>
</dbReference>
<keyword evidence="4 5" id="KW-0975">Bacterial flagellum</keyword>
<dbReference type="RefSeq" id="WP_193155819.1">
    <property type="nucleotide sequence ID" value="NZ_AQGU01000025.1"/>
</dbReference>
<comment type="function">
    <text evidence="5">A flexible structure which links the flagellar filament to the drive apparatus in the basal body.</text>
</comment>
<accession>A0ABR9DZY5</accession>
<comment type="caution">
    <text evidence="10">The sequence shown here is derived from an EMBL/GenBank/DDBJ whole genome shotgun (WGS) entry which is preliminary data.</text>
</comment>
<dbReference type="InterPro" id="IPR053967">
    <property type="entry name" value="LlgE_F_G-like_D1"/>
</dbReference>
<evidence type="ECO:0000313" key="10">
    <source>
        <dbReference type="EMBL" id="MBE0359900.1"/>
    </source>
</evidence>
<reference evidence="10 11" key="1">
    <citation type="submission" date="2015-06" db="EMBL/GenBank/DDBJ databases">
        <title>Genome sequence of Pseudoalteromonas aliena.</title>
        <authorList>
            <person name="Xie B.-B."/>
            <person name="Rong J.-C."/>
            <person name="Qin Q.-L."/>
            <person name="Zhang Y.-Z."/>
        </authorList>
    </citation>
    <scope>NUCLEOTIDE SEQUENCE [LARGE SCALE GENOMIC DNA]</scope>
    <source>
        <strain evidence="10 11">SW19</strain>
    </source>
</reference>
<dbReference type="InterPro" id="IPR011491">
    <property type="entry name" value="FlgE_D2"/>
</dbReference>
<dbReference type="Gene3D" id="2.60.98.20">
    <property type="entry name" value="Flagellar hook protein FlgE"/>
    <property type="match status" value="1"/>
</dbReference>
<sequence>MSMFNIGLSGLKSTQTGLEVTSNNIANSGTAGYKNNTAEFAAVYNGGQRGGVKVANIKEDFVTGGEIVRTGNALDIAIDGQGFFAISENGRTAYTQAGQFTLDNNLNIVNANGSTLQGFGVSEAAGGETTIVSGVLTDLKIEASNIPAQASTSIDFNGNLSSASDIISYPVAPALFDPKDGSQYNFSQSTEVFDSLGNSHVMTQYFNHTGSNEWQAMFFLDGKPLTETQLTGAGLTSGMSSTPAVPGANVGNQSVDDGTGTAVSAGVLKMTFDTNGQMIPYSTTPDVRAVNLSVGVAGATATTNAEISTGAAALAINLKFDGTTQFGSSFSVNENDADGYTSGAFSGVTVGDDGKVFATFTNGESKLQGQVVLASFANVDGLEQGSNTVWYQTEESGSALYGEPDSGSLGKLLSGSFMGSNVDISEQLVGLMSFQQNYQANAKTISSADEMMQILFSNT</sequence>
<evidence type="ECO:0000259" key="9">
    <source>
        <dbReference type="Pfam" id="PF22692"/>
    </source>
</evidence>
<feature type="domain" description="Flagellar hook protein FlgE D2" evidence="8">
    <location>
        <begin position="170"/>
        <end position="340"/>
    </location>
</feature>
<dbReference type="NCBIfam" id="TIGR03506">
    <property type="entry name" value="FlgEFG_subfam"/>
    <property type="match status" value="1"/>
</dbReference>
<name>A0ABR9DZY5_9GAMM</name>
<proteinExistence type="inferred from homology"/>